<evidence type="ECO:0000256" key="3">
    <source>
        <dbReference type="ARBA" id="ARBA00022723"/>
    </source>
</evidence>
<dbReference type="InterPro" id="IPR016205">
    <property type="entry name" value="Glycerol_DH"/>
</dbReference>
<dbReference type="EMBL" id="CP144914">
    <property type="protein sequence ID" value="WWD81071.1"/>
    <property type="molecule type" value="Genomic_DNA"/>
</dbReference>
<dbReference type="Gene3D" id="3.40.50.1970">
    <property type="match status" value="1"/>
</dbReference>
<organism evidence="10 11">
    <name type="scientific">Alkalicoccus halolimnae</name>
    <dbReference type="NCBI Taxonomy" id="1667239"/>
    <lineage>
        <taxon>Bacteria</taxon>
        <taxon>Bacillati</taxon>
        <taxon>Bacillota</taxon>
        <taxon>Bacilli</taxon>
        <taxon>Bacillales</taxon>
        <taxon>Bacillaceae</taxon>
        <taxon>Alkalicoccus</taxon>
    </lineage>
</organism>
<keyword evidence="7" id="KW-0443">Lipid metabolism</keyword>
<dbReference type="SUPFAM" id="SSF56796">
    <property type="entry name" value="Dehydroquinate synthase-like"/>
    <property type="match status" value="1"/>
</dbReference>
<evidence type="ECO:0000256" key="9">
    <source>
        <dbReference type="ARBA" id="ARBA00023264"/>
    </source>
</evidence>
<keyword evidence="2" id="KW-0444">Lipid biosynthesis</keyword>
<keyword evidence="5 10" id="KW-0560">Oxidoreductase</keyword>
<keyword evidence="11" id="KW-1185">Reference proteome</keyword>
<keyword evidence="8" id="KW-0594">Phospholipid biosynthesis</keyword>
<dbReference type="Pfam" id="PF13685">
    <property type="entry name" value="Fe-ADH_2"/>
    <property type="match status" value="1"/>
</dbReference>
<dbReference type="EC" id="1.1.1.261" evidence="10"/>
<dbReference type="Proteomes" id="UP000321816">
    <property type="component" value="Chromosome"/>
</dbReference>
<accession>A0A5C7FCU0</accession>
<dbReference type="RefSeq" id="WP_147804117.1">
    <property type="nucleotide sequence ID" value="NZ_CP144914.1"/>
</dbReference>
<dbReference type="CDD" id="cd08175">
    <property type="entry name" value="G1PDH"/>
    <property type="match status" value="1"/>
</dbReference>
<evidence type="ECO:0000256" key="1">
    <source>
        <dbReference type="ARBA" id="ARBA00022490"/>
    </source>
</evidence>
<keyword evidence="4" id="KW-0521">NADP</keyword>
<keyword evidence="6" id="KW-0520">NAD</keyword>
<evidence type="ECO:0000256" key="7">
    <source>
        <dbReference type="ARBA" id="ARBA00023098"/>
    </source>
</evidence>
<keyword evidence="1" id="KW-0963">Cytoplasm</keyword>
<evidence type="ECO:0000313" key="11">
    <source>
        <dbReference type="Proteomes" id="UP000321816"/>
    </source>
</evidence>
<dbReference type="PANTHER" id="PTHR43616">
    <property type="entry name" value="GLYCEROL DEHYDROGENASE"/>
    <property type="match status" value="1"/>
</dbReference>
<dbReference type="GO" id="GO:0050492">
    <property type="term" value="F:glycerol-1-phosphate dehydrogenase [NAD(P)+] activity"/>
    <property type="evidence" value="ECO:0007669"/>
    <property type="project" value="UniProtKB-EC"/>
</dbReference>
<dbReference type="KEGG" id="ahal:FTX54_005775"/>
<evidence type="ECO:0000256" key="8">
    <source>
        <dbReference type="ARBA" id="ARBA00023209"/>
    </source>
</evidence>
<keyword evidence="3" id="KW-0479">Metal-binding</keyword>
<evidence type="ECO:0000256" key="6">
    <source>
        <dbReference type="ARBA" id="ARBA00023027"/>
    </source>
</evidence>
<dbReference type="OrthoDB" id="9763580at2"/>
<proteinExistence type="predicted"/>
<sequence length="388" mass="42657">MHAFHEWYDSYRNNCSCGRKHERLTTEEFLLGDGVLKKLCPFLKKKNFTRPLIVCDKNTKKAAGNSIILLLDQQEISYDLTVLSENDQGDVLAEETALVHTMVASNSDTDVLIAVGSGTIHDISRFVSYKMKLPFISVPTAPSVDGFNSKGAPIVLNKKKVTYQTQAPIALFGDINILKNSPQKMIAAGFADMLGKHTSMADWEYGKITAGEPYCGAAALMTREALQLAMDSAESLAEAEEKGIYNLMTALIYSGMAMALFGHSHPASGGEHHLSHYWEMIFLKEDQKQLLHGEKVGAACGIIADHYHQNKQQIISAAEDSKQGEIKEIFNQLPSGESIRNVLACAGGKSTAEELHLADHVVENGLKNAHLIRDRHTMLRTLNSTPNS</sequence>
<name>A0A5C7FCU0_9BACI</name>
<reference evidence="10 11" key="1">
    <citation type="submission" date="2024-01" db="EMBL/GenBank/DDBJ databases">
        <title>Complete Genome Sequence of Alkalicoccus halolimnae BZ-SZ-XJ29T, a Moderately Halophilic Bacterium Isolated from a Salt Lake.</title>
        <authorList>
            <person name="Zhao B."/>
        </authorList>
    </citation>
    <scope>NUCLEOTIDE SEQUENCE [LARGE SCALE GENOMIC DNA]</scope>
    <source>
        <strain evidence="10 11">BZ-SZ-XJ29</strain>
    </source>
</reference>
<dbReference type="InterPro" id="IPR032837">
    <property type="entry name" value="G1PDH"/>
</dbReference>
<dbReference type="Gene3D" id="1.20.1090.10">
    <property type="entry name" value="Dehydroquinate synthase-like - alpha domain"/>
    <property type="match status" value="1"/>
</dbReference>
<protein>
    <submittedName>
        <fullName evidence="10">Sn-glycerol-1-phosphate dehydrogenase</fullName>
        <ecNumber evidence="10">1.1.1.261</ecNumber>
    </submittedName>
</protein>
<evidence type="ECO:0000313" key="10">
    <source>
        <dbReference type="EMBL" id="WWD81071.1"/>
    </source>
</evidence>
<dbReference type="GO" id="GO:0046872">
    <property type="term" value="F:metal ion binding"/>
    <property type="evidence" value="ECO:0007669"/>
    <property type="project" value="UniProtKB-KW"/>
</dbReference>
<dbReference type="PANTHER" id="PTHR43616:SF5">
    <property type="entry name" value="GLYCEROL DEHYDROGENASE 1"/>
    <property type="match status" value="1"/>
</dbReference>
<evidence type="ECO:0000256" key="2">
    <source>
        <dbReference type="ARBA" id="ARBA00022516"/>
    </source>
</evidence>
<dbReference type="AlphaFoldDB" id="A0A5C7FCU0"/>
<gene>
    <name evidence="10" type="ORF">FTX54_005775</name>
</gene>
<evidence type="ECO:0000256" key="5">
    <source>
        <dbReference type="ARBA" id="ARBA00023002"/>
    </source>
</evidence>
<keyword evidence="9" id="KW-1208">Phospholipid metabolism</keyword>
<dbReference type="GO" id="GO:0008654">
    <property type="term" value="P:phospholipid biosynthetic process"/>
    <property type="evidence" value="ECO:0007669"/>
    <property type="project" value="UniProtKB-KW"/>
</dbReference>
<evidence type="ECO:0000256" key="4">
    <source>
        <dbReference type="ARBA" id="ARBA00022857"/>
    </source>
</evidence>